<evidence type="ECO:0000313" key="1">
    <source>
        <dbReference type="EMBL" id="MXU96808.1"/>
    </source>
</evidence>
<proteinExistence type="predicted"/>
<organism evidence="1">
    <name type="scientific">Ixodes ricinus</name>
    <name type="common">Common tick</name>
    <name type="synonym">Acarus ricinus</name>
    <dbReference type="NCBI Taxonomy" id="34613"/>
    <lineage>
        <taxon>Eukaryota</taxon>
        <taxon>Metazoa</taxon>
        <taxon>Ecdysozoa</taxon>
        <taxon>Arthropoda</taxon>
        <taxon>Chelicerata</taxon>
        <taxon>Arachnida</taxon>
        <taxon>Acari</taxon>
        <taxon>Parasitiformes</taxon>
        <taxon>Ixodida</taxon>
        <taxon>Ixodoidea</taxon>
        <taxon>Ixodidae</taxon>
        <taxon>Ixodinae</taxon>
        <taxon>Ixodes</taxon>
    </lineage>
</organism>
<reference evidence="1" key="1">
    <citation type="submission" date="2019-12" db="EMBL/GenBank/DDBJ databases">
        <title>An insight into the sialome of adult female Ixodes ricinus ticks feeding for 6 days.</title>
        <authorList>
            <person name="Perner J."/>
            <person name="Ribeiro J.M.C."/>
        </authorList>
    </citation>
    <scope>NUCLEOTIDE SEQUENCE</scope>
    <source>
        <strain evidence="1">Semi-engorged</strain>
        <tissue evidence="1">Salivary glands</tissue>
    </source>
</reference>
<dbReference type="AlphaFoldDB" id="A0A6B0V688"/>
<accession>A0A6B0V688</accession>
<name>A0A6B0V688_IXORI</name>
<protein>
    <submittedName>
        <fullName evidence="1">Uncharacterized protein</fullName>
    </submittedName>
</protein>
<sequence length="230" mass="26036">MRRLQLDVALLLHHGVADNVVCQDGRLVLRGRLHDCRGERGRHRSGRIVGGIEFVRLLNDLLRFLGWFVLFIECVQDGPRFGANHPQCVLGVGLESLLFGIHNLEVVLEVMKARNVEFFQVSGVLQGNDVLPRERFVRQQVLEVLGAQIELIDGFVREHVARRFDGDDVRVFGEHLVEDRTVVLAFRVLDEVEAYQFLGFDGLSGGRIDTVLFDERHDVHNVVYDAFGGA</sequence>
<dbReference type="EMBL" id="GIFC01014725">
    <property type="protein sequence ID" value="MXU96808.1"/>
    <property type="molecule type" value="Transcribed_RNA"/>
</dbReference>